<dbReference type="InterPro" id="IPR013022">
    <property type="entry name" value="Xyl_isomerase-like_TIM-brl"/>
</dbReference>
<keyword evidence="3" id="KW-1185">Reference proteome</keyword>
<name>A0ABV5N6A5_9ACTN</name>
<dbReference type="Pfam" id="PF01261">
    <property type="entry name" value="AP_endonuc_2"/>
    <property type="match status" value="1"/>
</dbReference>
<organism evidence="2 3">
    <name type="scientific">Streptomyces cinereospinus</name>
    <dbReference type="NCBI Taxonomy" id="285561"/>
    <lineage>
        <taxon>Bacteria</taxon>
        <taxon>Bacillati</taxon>
        <taxon>Actinomycetota</taxon>
        <taxon>Actinomycetes</taxon>
        <taxon>Kitasatosporales</taxon>
        <taxon>Streptomycetaceae</taxon>
        <taxon>Streptomyces</taxon>
    </lineage>
</organism>
<gene>
    <name evidence="2" type="ORF">ACFF45_24725</name>
</gene>
<dbReference type="SUPFAM" id="SSF51658">
    <property type="entry name" value="Xylose isomerase-like"/>
    <property type="match status" value="1"/>
</dbReference>
<dbReference type="InterPro" id="IPR036237">
    <property type="entry name" value="Xyl_isomerase-like_sf"/>
</dbReference>
<proteinExistence type="predicted"/>
<dbReference type="PANTHER" id="PTHR12110">
    <property type="entry name" value="HYDROXYPYRUVATE ISOMERASE"/>
    <property type="match status" value="1"/>
</dbReference>
<protein>
    <submittedName>
        <fullName evidence="2">Sugar phosphate isomerase/epimerase family protein</fullName>
    </submittedName>
</protein>
<reference evidence="2 3" key="1">
    <citation type="submission" date="2024-09" db="EMBL/GenBank/DDBJ databases">
        <authorList>
            <person name="Sun Q."/>
            <person name="Mori K."/>
        </authorList>
    </citation>
    <scope>NUCLEOTIDE SEQUENCE [LARGE SCALE GENOMIC DNA]</scope>
    <source>
        <strain evidence="2 3">JCM 6917</strain>
    </source>
</reference>
<sequence>MMLGVSTSVLQVKSDLEALLEYKPDLVEFYTYPVEALPRILKFCAEHDIRPALHTPTPHPQLMPRYCPTGPDPQEAAAAIAALESTVRCAADLGAQHVVAHFPTPYPPFPVEEFEDFAAAFLAEATRLTQLFQVPVLIENMTNNPHCASAEQYLRFLDQWPDLDLCLDIGHAHQLGGPEAVQSFADVLGPRIRSVHLYDNDRAGSGHRPYPARDSGTHPQVPYDVVAHVLRTCRPAAVVLEHDAGHGHPDRRLLEWLREPTERLSPRRDEQ</sequence>
<dbReference type="Gene3D" id="3.20.20.150">
    <property type="entry name" value="Divalent-metal-dependent TIM barrel enzymes"/>
    <property type="match status" value="1"/>
</dbReference>
<dbReference type="GO" id="GO:0016853">
    <property type="term" value="F:isomerase activity"/>
    <property type="evidence" value="ECO:0007669"/>
    <property type="project" value="UniProtKB-KW"/>
</dbReference>
<dbReference type="RefSeq" id="WP_381348642.1">
    <property type="nucleotide sequence ID" value="NZ_JBHMCY010000054.1"/>
</dbReference>
<feature type="domain" description="Xylose isomerase-like TIM barrel" evidence="1">
    <location>
        <begin position="29"/>
        <end position="258"/>
    </location>
</feature>
<evidence type="ECO:0000313" key="3">
    <source>
        <dbReference type="Proteomes" id="UP001589709"/>
    </source>
</evidence>
<dbReference type="EMBL" id="JBHMCY010000054">
    <property type="protein sequence ID" value="MFB9465823.1"/>
    <property type="molecule type" value="Genomic_DNA"/>
</dbReference>
<evidence type="ECO:0000259" key="1">
    <source>
        <dbReference type="Pfam" id="PF01261"/>
    </source>
</evidence>
<accession>A0ABV5N6A5</accession>
<comment type="caution">
    <text evidence="2">The sequence shown here is derived from an EMBL/GenBank/DDBJ whole genome shotgun (WGS) entry which is preliminary data.</text>
</comment>
<dbReference type="Proteomes" id="UP001589709">
    <property type="component" value="Unassembled WGS sequence"/>
</dbReference>
<keyword evidence="2" id="KW-0413">Isomerase</keyword>
<evidence type="ECO:0000313" key="2">
    <source>
        <dbReference type="EMBL" id="MFB9465823.1"/>
    </source>
</evidence>
<dbReference type="InterPro" id="IPR050312">
    <property type="entry name" value="IolE/XylAMocC-like"/>
</dbReference>